<dbReference type="GO" id="GO:0051539">
    <property type="term" value="F:4 iron, 4 sulfur cluster binding"/>
    <property type="evidence" value="ECO:0007669"/>
    <property type="project" value="TreeGrafter"/>
</dbReference>
<proteinExistence type="predicted"/>
<protein>
    <submittedName>
        <fullName evidence="2">Iron-sulfur cluster assembly accessory protein</fullName>
    </submittedName>
</protein>
<dbReference type="Gene3D" id="2.60.300.12">
    <property type="entry name" value="HesB-like domain"/>
    <property type="match status" value="1"/>
</dbReference>
<name>A0A8H9N9H4_VIBPH</name>
<accession>A0A8H9N9H4</accession>
<dbReference type="Proteomes" id="UP001163036">
    <property type="component" value="Plasmid pVP-16-VB00198-1"/>
</dbReference>
<dbReference type="InterPro" id="IPR000361">
    <property type="entry name" value="ATAP_core_dom"/>
</dbReference>
<dbReference type="EMBL" id="CP097357">
    <property type="protein sequence ID" value="UYV29497.1"/>
    <property type="molecule type" value="Genomic_DNA"/>
</dbReference>
<feature type="domain" description="Core" evidence="1">
    <location>
        <begin position="7"/>
        <end position="114"/>
    </location>
</feature>
<sequence>MNEQYDLKVTSIAKEKIKEHLDGAKDDCEFPLGFRLAVAGGGCSGFRYEMALEEMESERDIDYNFEIDGIPFLIDMMSWNYIEGATLDFNDSLLQSGFMIKDNPNASSTCGCGESFSI</sequence>
<dbReference type="AlphaFoldDB" id="A0A8H9N9H4"/>
<reference evidence="2" key="1">
    <citation type="submission" date="2022-05" db="EMBL/GenBank/DDBJ databases">
        <title>Megaplasmid of Vibrio parahaemolyticus.</title>
        <authorList>
            <person name="Strauch E."/>
            <person name="Borowiak M."/>
        </authorList>
    </citation>
    <scope>NUCLEOTIDE SEQUENCE</scope>
    <source>
        <strain evidence="2">16-VB00198</strain>
        <plasmid evidence="2">pVP-16-VB00198-1</plasmid>
    </source>
</reference>
<gene>
    <name evidence="2" type="ORF">M5598_26340</name>
</gene>
<organism evidence="2 3">
    <name type="scientific">Vibrio parahaemolyticus</name>
    <dbReference type="NCBI Taxonomy" id="670"/>
    <lineage>
        <taxon>Bacteria</taxon>
        <taxon>Pseudomonadati</taxon>
        <taxon>Pseudomonadota</taxon>
        <taxon>Gammaproteobacteria</taxon>
        <taxon>Vibrionales</taxon>
        <taxon>Vibrionaceae</taxon>
        <taxon>Vibrio</taxon>
    </lineage>
</organism>
<dbReference type="PANTHER" id="PTHR43011">
    <property type="entry name" value="IRON-SULFUR CLUSTER ASSEMBLY 2 HOMOLOG, MITOCHONDRIAL"/>
    <property type="match status" value="1"/>
</dbReference>
<dbReference type="Pfam" id="PF01521">
    <property type="entry name" value="Fe-S_biosyn"/>
    <property type="match status" value="1"/>
</dbReference>
<evidence type="ECO:0000313" key="2">
    <source>
        <dbReference type="EMBL" id="UYV29497.1"/>
    </source>
</evidence>
<dbReference type="InterPro" id="IPR016092">
    <property type="entry name" value="ATAP"/>
</dbReference>
<geneLocation type="plasmid" evidence="2 3">
    <name>pVP-16-VB00198-1</name>
</geneLocation>
<dbReference type="InterPro" id="IPR035903">
    <property type="entry name" value="HesB-like_dom_sf"/>
</dbReference>
<dbReference type="GO" id="GO:0051537">
    <property type="term" value="F:2 iron, 2 sulfur cluster binding"/>
    <property type="evidence" value="ECO:0007669"/>
    <property type="project" value="TreeGrafter"/>
</dbReference>
<dbReference type="PANTHER" id="PTHR43011:SF1">
    <property type="entry name" value="IRON-SULFUR CLUSTER ASSEMBLY 2 HOMOLOG, MITOCHONDRIAL"/>
    <property type="match status" value="1"/>
</dbReference>
<evidence type="ECO:0000259" key="1">
    <source>
        <dbReference type="Pfam" id="PF01521"/>
    </source>
</evidence>
<dbReference type="RefSeq" id="WP_053313001.1">
    <property type="nucleotide sequence ID" value="NZ_CP062152.1"/>
</dbReference>
<dbReference type="SUPFAM" id="SSF89360">
    <property type="entry name" value="HesB-like domain"/>
    <property type="match status" value="1"/>
</dbReference>
<evidence type="ECO:0000313" key="3">
    <source>
        <dbReference type="Proteomes" id="UP001163036"/>
    </source>
</evidence>
<dbReference type="GO" id="GO:0016226">
    <property type="term" value="P:iron-sulfur cluster assembly"/>
    <property type="evidence" value="ECO:0007669"/>
    <property type="project" value="InterPro"/>
</dbReference>
<dbReference type="NCBIfam" id="TIGR00049">
    <property type="entry name" value="iron-sulfur cluster assembly accessory protein"/>
    <property type="match status" value="1"/>
</dbReference>
<keyword evidence="2" id="KW-0614">Plasmid</keyword>
<dbReference type="GO" id="GO:0005506">
    <property type="term" value="F:iron ion binding"/>
    <property type="evidence" value="ECO:0007669"/>
    <property type="project" value="TreeGrafter"/>
</dbReference>